<feature type="compositionally biased region" description="Basic and acidic residues" evidence="8">
    <location>
        <begin position="484"/>
        <end position="498"/>
    </location>
</feature>
<keyword evidence="11" id="KW-1185">Reference proteome</keyword>
<dbReference type="InterPro" id="IPR001248">
    <property type="entry name" value="Pur-cyt_permease"/>
</dbReference>
<evidence type="ECO:0000256" key="6">
    <source>
        <dbReference type="ARBA" id="ARBA00023136"/>
    </source>
</evidence>
<evidence type="ECO:0000313" key="11">
    <source>
        <dbReference type="Proteomes" id="UP000620139"/>
    </source>
</evidence>
<evidence type="ECO:0000256" key="3">
    <source>
        <dbReference type="ARBA" id="ARBA00022448"/>
    </source>
</evidence>
<keyword evidence="6 7" id="KW-0472">Membrane</keyword>
<evidence type="ECO:0000256" key="9">
    <source>
        <dbReference type="SAM" id="Phobius"/>
    </source>
</evidence>
<dbReference type="EMBL" id="JAEDAL010000002">
    <property type="protein sequence ID" value="MBH9552602.1"/>
    <property type="molecule type" value="Genomic_DNA"/>
</dbReference>
<feature type="transmembrane region" description="Helical" evidence="9">
    <location>
        <begin position="30"/>
        <end position="52"/>
    </location>
</feature>
<dbReference type="Gene3D" id="1.10.4160.10">
    <property type="entry name" value="Hydantoin permease"/>
    <property type="match status" value="1"/>
</dbReference>
<dbReference type="PANTHER" id="PTHR31806">
    <property type="entry name" value="PURINE-CYTOSINE PERMEASE FCY2-RELATED"/>
    <property type="match status" value="1"/>
</dbReference>
<feature type="transmembrane region" description="Helical" evidence="9">
    <location>
        <begin position="243"/>
        <end position="271"/>
    </location>
</feature>
<feature type="transmembrane region" description="Helical" evidence="9">
    <location>
        <begin position="166"/>
        <end position="186"/>
    </location>
</feature>
<dbReference type="GO" id="GO:0005886">
    <property type="term" value="C:plasma membrane"/>
    <property type="evidence" value="ECO:0007669"/>
    <property type="project" value="TreeGrafter"/>
</dbReference>
<evidence type="ECO:0000256" key="1">
    <source>
        <dbReference type="ARBA" id="ARBA00004141"/>
    </source>
</evidence>
<dbReference type="AlphaFoldDB" id="A0A931ND13"/>
<feature type="transmembrane region" description="Helical" evidence="9">
    <location>
        <begin position="448"/>
        <end position="468"/>
    </location>
</feature>
<evidence type="ECO:0000256" key="5">
    <source>
        <dbReference type="ARBA" id="ARBA00022989"/>
    </source>
</evidence>
<feature type="region of interest" description="Disordered" evidence="8">
    <location>
        <begin position="477"/>
        <end position="498"/>
    </location>
</feature>
<accession>A0A931ND13</accession>
<feature type="transmembrane region" description="Helical" evidence="9">
    <location>
        <begin position="206"/>
        <end position="231"/>
    </location>
</feature>
<comment type="caution">
    <text evidence="10">The sequence shown here is derived from an EMBL/GenBank/DDBJ whole genome shotgun (WGS) entry which is preliminary data.</text>
</comment>
<evidence type="ECO:0000256" key="4">
    <source>
        <dbReference type="ARBA" id="ARBA00022692"/>
    </source>
</evidence>
<gene>
    <name evidence="10" type="ORF">I7X43_07025</name>
</gene>
<feature type="transmembrane region" description="Helical" evidence="9">
    <location>
        <begin position="410"/>
        <end position="428"/>
    </location>
</feature>
<feature type="transmembrane region" description="Helical" evidence="9">
    <location>
        <begin position="100"/>
        <end position="119"/>
    </location>
</feature>
<feature type="transmembrane region" description="Helical" evidence="9">
    <location>
        <begin position="335"/>
        <end position="352"/>
    </location>
</feature>
<evidence type="ECO:0000256" key="2">
    <source>
        <dbReference type="ARBA" id="ARBA00008974"/>
    </source>
</evidence>
<evidence type="ECO:0000256" key="7">
    <source>
        <dbReference type="PIRNR" id="PIRNR002744"/>
    </source>
</evidence>
<keyword evidence="3 7" id="KW-0813">Transport</keyword>
<dbReference type="PIRSF" id="PIRSF002744">
    <property type="entry name" value="Pur-cyt_permease"/>
    <property type="match status" value="1"/>
</dbReference>
<dbReference type="PANTHER" id="PTHR31806:SF1">
    <property type="entry name" value="PURINE-CYTOSINE PERMEASE FCY2-RELATED"/>
    <property type="match status" value="1"/>
</dbReference>
<dbReference type="InterPro" id="IPR026030">
    <property type="entry name" value="Pur-cyt_permease_Fcy2/21/22"/>
</dbReference>
<dbReference type="RefSeq" id="WP_198100199.1">
    <property type="nucleotide sequence ID" value="NZ_JAEDAL010000002.1"/>
</dbReference>
<feature type="transmembrane region" description="Helical" evidence="9">
    <location>
        <begin position="358"/>
        <end position="382"/>
    </location>
</feature>
<dbReference type="Proteomes" id="UP000620139">
    <property type="component" value="Unassembled WGS sequence"/>
</dbReference>
<comment type="similarity">
    <text evidence="2 7">Belongs to the purine-cytosine permease (2.A.39) family.</text>
</comment>
<feature type="transmembrane region" description="Helical" evidence="9">
    <location>
        <begin position="139"/>
        <end position="159"/>
    </location>
</feature>
<evidence type="ECO:0000256" key="8">
    <source>
        <dbReference type="SAM" id="MobiDB-lite"/>
    </source>
</evidence>
<dbReference type="GO" id="GO:0022857">
    <property type="term" value="F:transmembrane transporter activity"/>
    <property type="evidence" value="ECO:0007669"/>
    <property type="project" value="InterPro"/>
</dbReference>
<feature type="transmembrane region" description="Helical" evidence="9">
    <location>
        <begin position="58"/>
        <end position="79"/>
    </location>
</feature>
<comment type="subcellular location">
    <subcellularLocation>
        <location evidence="1">Membrane</location>
        <topology evidence="1">Multi-pass membrane protein</topology>
    </subcellularLocation>
</comment>
<feature type="transmembrane region" description="Helical" evidence="9">
    <location>
        <begin position="291"/>
        <end position="314"/>
    </location>
</feature>
<dbReference type="Pfam" id="PF02133">
    <property type="entry name" value="Transp_cyt_pur"/>
    <property type="match status" value="1"/>
</dbReference>
<keyword evidence="4 9" id="KW-0812">Transmembrane</keyword>
<keyword evidence="5 9" id="KW-1133">Transmembrane helix</keyword>
<name>A0A931ND13_9BURK</name>
<organism evidence="10 11">
    <name type="scientific">Inhella gelatinilytica</name>
    <dbReference type="NCBI Taxonomy" id="2795030"/>
    <lineage>
        <taxon>Bacteria</taxon>
        <taxon>Pseudomonadati</taxon>
        <taxon>Pseudomonadota</taxon>
        <taxon>Betaproteobacteria</taxon>
        <taxon>Burkholderiales</taxon>
        <taxon>Sphaerotilaceae</taxon>
        <taxon>Inhella</taxon>
    </lineage>
</organism>
<evidence type="ECO:0000313" key="10">
    <source>
        <dbReference type="EMBL" id="MBH9552602.1"/>
    </source>
</evidence>
<proteinExistence type="inferred from homology"/>
<reference evidence="10" key="1">
    <citation type="submission" date="2020-12" db="EMBL/GenBank/DDBJ databases">
        <title>The genome sequence of Inhella sp. 4Y17.</title>
        <authorList>
            <person name="Liu Y."/>
        </authorList>
    </citation>
    <scope>NUCLEOTIDE SEQUENCE</scope>
    <source>
        <strain evidence="10">4Y10</strain>
    </source>
</reference>
<protein>
    <submittedName>
        <fullName evidence="10">Cytosine permease</fullName>
    </submittedName>
</protein>
<sequence length="498" mass="52552">MSGALAFETHSAEAIPAAERHARPLDLFRLLFGGCNTFATSVLGSFPVFVGLSVQDGLWALLLGLLAGSCALAPMSLFGPRNGTNDPVSSTAHFGVYGRLIGSGQLLLTAIVFFSLAVWSSGDALVGGAHALAGLPVNALTQSAAYTLMAAIVVAICIYGFQLMLWFNRVAVLATTLLFGVALMAFGSQIDLSYAGSVQRGDAGWWAAFVATATVAASNPLSFSATLGDWGRYVPLATPRRRLMAAVLLAQAATLLPLLFGLFTAAIMATTAPEVVATGDYMGGLIAISPAWFLLPLCLIALIGGIATGTTALYGTGLDLANLFTRHLNRARATLMVGLLAVAVIFVGRFVLNLVESVAAFAALIGAFSCPWLAVMVIGYWARRGHYLPDELQALSRRVRGGQYWFSRGWNLRALAAWTVGSTVGLLFAQVPGKFTGPLSAWAGGMDLSAPTSLLSGATVYLLLLWGYPESDQVQGPLGHGLRRHQDPRPQNRLPRHD</sequence>